<proteinExistence type="evidence at transcript level"/>
<sequence length="335" mass="37388">MKINWFGAGEEEPFPSGATAEAMNGGTGYEDSATRNGSEATGATLQPLHIPAKRPTPTDLAVTYAAADCDPGVIRHGGHNGQTGWGQSYTPETHSAFVDHVPQYNHQQLCNVRDGVTSYYYDRKPPQTSSIKFWSNSYDAGPSTVTPVPTDACQSFGSQTWCNYPPYPGTRVHMEPHTPQPVTYFTEDRPRVPGPMDTVYPQTDTYGLRSFPTDVHCPTTYVQTASGSEAMTTTNPLEWTGTVTVRKKRKPYSKFQTLELEKEFLFNAYVSKQKRWELARNLNLTERQVKIWFQNRRMKSKKTSQRNAENNQNNTNTANNSSNSQQHSAAAKLSA</sequence>
<organism evidence="11">
    <name type="scientific">Cupiennius salei</name>
    <name type="common">American wandering spider</name>
    <dbReference type="NCBI Taxonomy" id="6928"/>
    <lineage>
        <taxon>Eukaryota</taxon>
        <taxon>Metazoa</taxon>
        <taxon>Ecdysozoa</taxon>
        <taxon>Arthropoda</taxon>
        <taxon>Chelicerata</taxon>
        <taxon>Arachnida</taxon>
        <taxon>Araneae</taxon>
        <taxon>Araneomorphae</taxon>
        <taxon>Entelegynae</taxon>
        <taxon>Lycosoidea</taxon>
        <taxon>Ctenidae</taxon>
        <taxon>Cupiennius</taxon>
    </lineage>
</organism>
<dbReference type="PANTHER" id="PTHR45874">
    <property type="entry name" value="HOMEOBOX PROTEIN ABDOMINAL-B"/>
    <property type="match status" value="1"/>
</dbReference>
<dbReference type="FunFam" id="1.10.10.60:FF:000166">
    <property type="entry name" value="homeobox protein Hox-C11"/>
    <property type="match status" value="1"/>
</dbReference>
<feature type="compositionally biased region" description="Low complexity" evidence="9">
    <location>
        <begin position="305"/>
        <end position="335"/>
    </location>
</feature>
<dbReference type="AlphaFoldDB" id="Q9XZR3"/>
<keyword evidence="5 7" id="KW-0371">Homeobox</keyword>
<evidence type="ECO:0000256" key="3">
    <source>
        <dbReference type="ARBA" id="ARBA00022473"/>
    </source>
</evidence>
<feature type="region of interest" description="Disordered" evidence="9">
    <location>
        <begin position="1"/>
        <end position="43"/>
    </location>
</feature>
<dbReference type="SUPFAM" id="SSF46689">
    <property type="entry name" value="Homeodomain-like"/>
    <property type="match status" value="1"/>
</dbReference>
<accession>Q9XZR3</accession>
<evidence type="ECO:0000313" key="11">
    <source>
        <dbReference type="EMBL" id="CAB40807.1"/>
    </source>
</evidence>
<dbReference type="InterPro" id="IPR001356">
    <property type="entry name" value="HD"/>
</dbReference>
<feature type="region of interest" description="Disordered" evidence="9">
    <location>
        <begin position="296"/>
        <end position="335"/>
    </location>
</feature>
<dbReference type="CDD" id="cd00086">
    <property type="entry name" value="homeodomain"/>
    <property type="match status" value="1"/>
</dbReference>
<dbReference type="Gene3D" id="1.10.10.60">
    <property type="entry name" value="Homeodomain-like"/>
    <property type="match status" value="1"/>
</dbReference>
<dbReference type="EMBL" id="AJ131397">
    <property type="protein sequence ID" value="CAB40807.1"/>
    <property type="molecule type" value="mRNA"/>
</dbReference>
<dbReference type="GO" id="GO:0005634">
    <property type="term" value="C:nucleus"/>
    <property type="evidence" value="ECO:0007669"/>
    <property type="project" value="UniProtKB-SubCell"/>
</dbReference>
<name>Q9XZR3_CUPSA</name>
<evidence type="ECO:0000256" key="7">
    <source>
        <dbReference type="PROSITE-ProRule" id="PRU00108"/>
    </source>
</evidence>
<dbReference type="PROSITE" id="PS50071">
    <property type="entry name" value="HOMEOBOX_2"/>
    <property type="match status" value="1"/>
</dbReference>
<reference evidence="11" key="1">
    <citation type="journal article" date="1999" name="J. Exp. Zool.">
        <title>Abdominal-B expression in a spider suggests a general role for Abdominal-B in specifying the genital structure.</title>
        <authorList>
            <person name="Damen W.G.M."/>
            <person name="Tautz D."/>
        </authorList>
    </citation>
    <scope>NUCLEOTIDE SEQUENCE</scope>
</reference>
<feature type="DNA-binding region" description="Homeobox" evidence="7">
    <location>
        <begin position="245"/>
        <end position="304"/>
    </location>
</feature>
<dbReference type="PANTHER" id="PTHR45874:SF4">
    <property type="entry name" value="HOMEOBOX PROTEIN ABDOMINAL-B"/>
    <property type="match status" value="1"/>
</dbReference>
<dbReference type="SMART" id="SM00389">
    <property type="entry name" value="HOX"/>
    <property type="match status" value="1"/>
</dbReference>
<evidence type="ECO:0000256" key="1">
    <source>
        <dbReference type="ARBA" id="ARBA00004123"/>
    </source>
</evidence>
<keyword evidence="4 7" id="KW-0238">DNA-binding</keyword>
<dbReference type="InterPro" id="IPR020479">
    <property type="entry name" value="HD_metazoa"/>
</dbReference>
<evidence type="ECO:0000256" key="6">
    <source>
        <dbReference type="ARBA" id="ARBA00023242"/>
    </source>
</evidence>
<evidence type="ECO:0000256" key="2">
    <source>
        <dbReference type="ARBA" id="ARBA00006317"/>
    </source>
</evidence>
<feature type="domain" description="Homeobox" evidence="10">
    <location>
        <begin position="243"/>
        <end position="303"/>
    </location>
</feature>
<keyword evidence="3" id="KW-0217">Developmental protein</keyword>
<dbReference type="InterPro" id="IPR046333">
    <property type="entry name" value="HXA10/ABDB-like"/>
</dbReference>
<keyword evidence="6 7" id="KW-0539">Nucleus</keyword>
<dbReference type="InterPro" id="IPR009057">
    <property type="entry name" value="Homeodomain-like_sf"/>
</dbReference>
<comment type="similarity">
    <text evidence="2">Belongs to the Abd-B homeobox family.</text>
</comment>
<dbReference type="GO" id="GO:0000981">
    <property type="term" value="F:DNA-binding transcription factor activity, RNA polymerase II-specific"/>
    <property type="evidence" value="ECO:0007669"/>
    <property type="project" value="InterPro"/>
</dbReference>
<comment type="subcellular location">
    <subcellularLocation>
        <location evidence="1 7 8">Nucleus</location>
    </subcellularLocation>
</comment>
<dbReference type="GO" id="GO:0000978">
    <property type="term" value="F:RNA polymerase II cis-regulatory region sequence-specific DNA binding"/>
    <property type="evidence" value="ECO:0007669"/>
    <property type="project" value="TreeGrafter"/>
</dbReference>
<evidence type="ECO:0000256" key="9">
    <source>
        <dbReference type="SAM" id="MobiDB-lite"/>
    </source>
</evidence>
<evidence type="ECO:0000256" key="5">
    <source>
        <dbReference type="ARBA" id="ARBA00023155"/>
    </source>
</evidence>
<evidence type="ECO:0000256" key="4">
    <source>
        <dbReference type="ARBA" id="ARBA00023125"/>
    </source>
</evidence>
<dbReference type="InterPro" id="IPR017970">
    <property type="entry name" value="Homeobox_CS"/>
</dbReference>
<gene>
    <name evidence="11" type="primary">abd-B</name>
</gene>
<dbReference type="Pfam" id="PF00046">
    <property type="entry name" value="Homeodomain"/>
    <property type="match status" value="1"/>
</dbReference>
<protein>
    <submittedName>
        <fullName evidence="11">Abdominal-B</fullName>
    </submittedName>
</protein>
<dbReference type="PRINTS" id="PR00024">
    <property type="entry name" value="HOMEOBOX"/>
</dbReference>
<feature type="compositionally biased region" description="Polar residues" evidence="9">
    <location>
        <begin position="34"/>
        <end position="43"/>
    </location>
</feature>
<dbReference type="PROSITE" id="PS00027">
    <property type="entry name" value="HOMEOBOX_1"/>
    <property type="match status" value="1"/>
</dbReference>
<evidence type="ECO:0000256" key="8">
    <source>
        <dbReference type="RuleBase" id="RU000682"/>
    </source>
</evidence>
<evidence type="ECO:0000259" key="10">
    <source>
        <dbReference type="PROSITE" id="PS50071"/>
    </source>
</evidence>